<reference evidence="1 2" key="1">
    <citation type="submission" date="2019-09" db="EMBL/GenBank/DDBJ databases">
        <title>Draft genome sequence of Ginsengibacter sp. BR5-29.</title>
        <authorList>
            <person name="Im W.-T."/>
        </authorList>
    </citation>
    <scope>NUCLEOTIDE SEQUENCE [LARGE SCALE GENOMIC DNA]</scope>
    <source>
        <strain evidence="1 2">BR5-29</strain>
    </source>
</reference>
<dbReference type="AlphaFoldDB" id="A0A5J5IMX2"/>
<keyword evidence="2" id="KW-1185">Reference proteome</keyword>
<evidence type="ECO:0000313" key="1">
    <source>
        <dbReference type="EMBL" id="KAA9041274.1"/>
    </source>
</evidence>
<dbReference type="EMBL" id="VYQF01000001">
    <property type="protein sequence ID" value="KAA9041274.1"/>
    <property type="molecule type" value="Genomic_DNA"/>
</dbReference>
<evidence type="ECO:0000313" key="2">
    <source>
        <dbReference type="Proteomes" id="UP000326903"/>
    </source>
</evidence>
<proteinExistence type="predicted"/>
<comment type="caution">
    <text evidence="1">The sequence shown here is derived from an EMBL/GenBank/DDBJ whole genome shotgun (WGS) entry which is preliminary data.</text>
</comment>
<dbReference type="PROSITE" id="PS51257">
    <property type="entry name" value="PROKAR_LIPOPROTEIN"/>
    <property type="match status" value="1"/>
</dbReference>
<dbReference type="RefSeq" id="WP_150413363.1">
    <property type="nucleotide sequence ID" value="NZ_VYQF01000001.1"/>
</dbReference>
<organism evidence="1 2">
    <name type="scientific">Ginsengibacter hankyongi</name>
    <dbReference type="NCBI Taxonomy" id="2607284"/>
    <lineage>
        <taxon>Bacteria</taxon>
        <taxon>Pseudomonadati</taxon>
        <taxon>Bacteroidota</taxon>
        <taxon>Chitinophagia</taxon>
        <taxon>Chitinophagales</taxon>
        <taxon>Chitinophagaceae</taxon>
        <taxon>Ginsengibacter</taxon>
    </lineage>
</organism>
<sequence length="264" mass="29772">MKKFSFLLMALVLVISCNESKKGIPKNADWLADNLSGKVEQTTDSTFKTDSTGKIGELDSCCVTSTKYDDKGYASGYTSVNKAGTSKDEGTFTHDENGLFTGQKFTKNGKQMSSLIVKNKDGKYSGATSFDSANKMDFYYTDITANDYDRVTAFKQYKPDSTLKSSMSFNYNNQFLKDQSAKDSVGKEISSFAQTYDEKNNVIESIYKEIKMDSATKKDSTITTITKYRYDKLDEKGNWTQRTEMDKDGKPVKVVKRTITYYKE</sequence>
<protein>
    <recommendedName>
        <fullName evidence="3">YD repeat-containing protein</fullName>
    </recommendedName>
</protein>
<gene>
    <name evidence="1" type="ORF">FW778_04350</name>
</gene>
<dbReference type="Proteomes" id="UP000326903">
    <property type="component" value="Unassembled WGS sequence"/>
</dbReference>
<accession>A0A5J5IMX2</accession>
<evidence type="ECO:0008006" key="3">
    <source>
        <dbReference type="Google" id="ProtNLM"/>
    </source>
</evidence>
<name>A0A5J5IMX2_9BACT</name>